<dbReference type="SUPFAM" id="SSF51197">
    <property type="entry name" value="Clavaminate synthase-like"/>
    <property type="match status" value="1"/>
</dbReference>
<dbReference type="InterPro" id="IPR008775">
    <property type="entry name" value="Phytyl_CoA_dOase-like"/>
</dbReference>
<evidence type="ECO:0008006" key="2">
    <source>
        <dbReference type="Google" id="ProtNLM"/>
    </source>
</evidence>
<dbReference type="PANTHER" id="PTHR20883">
    <property type="entry name" value="PHYTANOYL-COA DIOXYGENASE DOMAIN CONTAINING 1"/>
    <property type="match status" value="1"/>
</dbReference>
<sequence length="273" mass="30260">MLPLPLDPALVSAYAEDGAVLLRGAFTGWVDTLVDGVTRLEADPSEYFDDNGTADDPGRFWDDYCNWPRIPEFQRFAFESDAATIAADLMGSETVQLFHEHVLVKEAGAPRTTPWHCDAPYYFVDGHQTVSLWIPLDPVGIGSTLRLVRGSHLWDEAVHPISWTTGDGFYGDDATAHSGGFQPAPDPDADPDRFEVLEWAVEPGDAIAFHYRTVHGAHGSPDLRRAFSLRVVGDDARYVARSGETSPPYPGHDMVDGQRLREDWFPILPLGRR</sequence>
<gene>
    <name evidence="1" type="ORF">METZ01_LOCUS120660</name>
</gene>
<proteinExistence type="predicted"/>
<evidence type="ECO:0000313" key="1">
    <source>
        <dbReference type="EMBL" id="SVA67806.1"/>
    </source>
</evidence>
<organism evidence="1">
    <name type="scientific">marine metagenome</name>
    <dbReference type="NCBI Taxonomy" id="408172"/>
    <lineage>
        <taxon>unclassified sequences</taxon>
        <taxon>metagenomes</taxon>
        <taxon>ecological metagenomes</taxon>
    </lineage>
</organism>
<dbReference type="Pfam" id="PF05721">
    <property type="entry name" value="PhyH"/>
    <property type="match status" value="1"/>
</dbReference>
<dbReference type="AlphaFoldDB" id="A0A381XSM5"/>
<dbReference type="Gene3D" id="2.60.120.620">
    <property type="entry name" value="q2cbj1_9rhob like domain"/>
    <property type="match status" value="1"/>
</dbReference>
<dbReference type="PANTHER" id="PTHR20883:SF49">
    <property type="entry name" value="PHYTANOYL-COA DIOXYGENASE"/>
    <property type="match status" value="1"/>
</dbReference>
<name>A0A381XSM5_9ZZZZ</name>
<protein>
    <recommendedName>
        <fullName evidence="2">Phytanoyl-CoA dioxygenase</fullName>
    </recommendedName>
</protein>
<accession>A0A381XSM5</accession>
<reference evidence="1" key="1">
    <citation type="submission" date="2018-05" db="EMBL/GenBank/DDBJ databases">
        <authorList>
            <person name="Lanie J.A."/>
            <person name="Ng W.-L."/>
            <person name="Kazmierczak K.M."/>
            <person name="Andrzejewski T.M."/>
            <person name="Davidsen T.M."/>
            <person name="Wayne K.J."/>
            <person name="Tettelin H."/>
            <person name="Glass J.I."/>
            <person name="Rusch D."/>
            <person name="Podicherti R."/>
            <person name="Tsui H.-C.T."/>
            <person name="Winkler M.E."/>
        </authorList>
    </citation>
    <scope>NUCLEOTIDE SEQUENCE</scope>
</reference>
<dbReference type="EMBL" id="UINC01016251">
    <property type="protein sequence ID" value="SVA67806.1"/>
    <property type="molecule type" value="Genomic_DNA"/>
</dbReference>